<dbReference type="EMBL" id="AP012039">
    <property type="protein sequence ID" value="BAJ83231.1"/>
    <property type="molecule type" value="Genomic_DNA"/>
</dbReference>
<proteinExistence type="inferred from homology"/>
<evidence type="ECO:0000256" key="4">
    <source>
        <dbReference type="ARBA" id="ARBA00022840"/>
    </source>
</evidence>
<gene>
    <name evidence="6" type="ordered locus">ACMV_P4_00210</name>
</gene>
<keyword evidence="4 6" id="KW-0067">ATP-binding</keyword>
<feature type="domain" description="ABC transporter" evidence="5">
    <location>
        <begin position="33"/>
        <end position="252"/>
    </location>
</feature>
<dbReference type="PANTHER" id="PTHR46743">
    <property type="entry name" value="TEICHOIC ACIDS EXPORT ATP-BINDING PROTEIN TAGH"/>
    <property type="match status" value="1"/>
</dbReference>
<dbReference type="Proteomes" id="UP000007100">
    <property type="component" value="Plasmid pACMV4"/>
</dbReference>
<dbReference type="InterPro" id="IPR050683">
    <property type="entry name" value="Bact_Polysacc_Export_ATP-bd"/>
</dbReference>
<evidence type="ECO:0000256" key="1">
    <source>
        <dbReference type="ARBA" id="ARBA00005417"/>
    </source>
</evidence>
<reference evidence="6 7" key="1">
    <citation type="submission" date="2010-12" db="EMBL/GenBank/DDBJ databases">
        <title>Whole genome sequence of Acidiphilium multivorum AIU301.</title>
        <authorList>
            <person name="Narita-Yamada S."/>
            <person name="Nakamura S."/>
            <person name="Ito N."/>
            <person name="Takarada H."/>
            <person name="Katano Y."/>
            <person name="Nakazawa H."/>
            <person name="Hosoyama A."/>
            <person name="Yamada R."/>
            <person name="Fujita N."/>
        </authorList>
    </citation>
    <scope>NUCLEOTIDE SEQUENCE [LARGE SCALE GENOMIC DNA]</scope>
    <source>
        <strain evidence="7">DSM 11245 / JCM 8867 / AIU301</strain>
        <plasmid evidence="6 7">pACMV4</plasmid>
    </source>
</reference>
<keyword evidence="2" id="KW-0813">Transport</keyword>
<dbReference type="HOGENOM" id="CLU_000604_1_2_5"/>
<dbReference type="InterPro" id="IPR027417">
    <property type="entry name" value="P-loop_NTPase"/>
</dbReference>
<accession>F0J814</accession>
<keyword evidence="6" id="KW-0614">Plasmid</keyword>
<dbReference type="InterPro" id="IPR003439">
    <property type="entry name" value="ABC_transporter-like_ATP-bd"/>
</dbReference>
<dbReference type="RefSeq" id="WP_013641284.1">
    <property type="nucleotide sequence ID" value="NC_015188.1"/>
</dbReference>
<dbReference type="CDD" id="cd03220">
    <property type="entry name" value="ABC_KpsT_Wzt"/>
    <property type="match status" value="1"/>
</dbReference>
<name>F0J814_ACIMA</name>
<sequence length="275" mass="30553">MAHLTAFNISVDFPLYHSDSRSLKKTIMGRAASRFGQDQKHRPVVQALRNISFSLRSGDRLGLIGSNGSGKTTLLRALSGIYQPTVGSLSMEGRLTSLLDPGQGMNTDLTGRENIQLRGQFLGLPRAEIDRLEADVEDFSELAQFLDLPVRSYSSGMVVRLAFAMATAFPPELLLMDEWILAGDAAFMEKAKNRIEGMVRHADILILASHSPVILAEWCNRLVLLDNGQIKADGEPMDILEEYLPSTAIEEVRLTVSQKRMRKQRVVEEESKDLP</sequence>
<dbReference type="SMART" id="SM00382">
    <property type="entry name" value="AAA"/>
    <property type="match status" value="1"/>
</dbReference>
<dbReference type="GO" id="GO:0016887">
    <property type="term" value="F:ATP hydrolysis activity"/>
    <property type="evidence" value="ECO:0007669"/>
    <property type="project" value="InterPro"/>
</dbReference>
<dbReference type="PANTHER" id="PTHR46743:SF2">
    <property type="entry name" value="TEICHOIC ACIDS EXPORT ATP-BINDING PROTEIN TAGH"/>
    <property type="match status" value="1"/>
</dbReference>
<keyword evidence="7" id="KW-1185">Reference proteome</keyword>
<evidence type="ECO:0000256" key="2">
    <source>
        <dbReference type="ARBA" id="ARBA00022448"/>
    </source>
</evidence>
<evidence type="ECO:0000256" key="3">
    <source>
        <dbReference type="ARBA" id="ARBA00022741"/>
    </source>
</evidence>
<dbReference type="GO" id="GO:0005524">
    <property type="term" value="F:ATP binding"/>
    <property type="evidence" value="ECO:0007669"/>
    <property type="project" value="UniProtKB-KW"/>
</dbReference>
<dbReference type="InterPro" id="IPR003593">
    <property type="entry name" value="AAA+_ATPase"/>
</dbReference>
<dbReference type="Pfam" id="PF00005">
    <property type="entry name" value="ABC_tran"/>
    <property type="match status" value="1"/>
</dbReference>
<comment type="similarity">
    <text evidence="1">Belongs to the ABC transporter superfamily.</text>
</comment>
<dbReference type="OrthoDB" id="9778870at2"/>
<evidence type="ECO:0000313" key="6">
    <source>
        <dbReference type="EMBL" id="BAJ83231.1"/>
    </source>
</evidence>
<evidence type="ECO:0000313" key="7">
    <source>
        <dbReference type="Proteomes" id="UP000007100"/>
    </source>
</evidence>
<organism evidence="6 7">
    <name type="scientific">Acidiphilium multivorum (strain DSM 11245 / JCM 8867 / NBRC 100883 / AIU 301)</name>
    <dbReference type="NCBI Taxonomy" id="926570"/>
    <lineage>
        <taxon>Bacteria</taxon>
        <taxon>Pseudomonadati</taxon>
        <taxon>Pseudomonadota</taxon>
        <taxon>Alphaproteobacteria</taxon>
        <taxon>Acetobacterales</taxon>
        <taxon>Acidocellaceae</taxon>
        <taxon>Acidiphilium</taxon>
    </lineage>
</organism>
<dbReference type="PROSITE" id="PS50893">
    <property type="entry name" value="ABC_TRANSPORTER_2"/>
    <property type="match status" value="1"/>
</dbReference>
<dbReference type="GO" id="GO:0140359">
    <property type="term" value="F:ABC-type transporter activity"/>
    <property type="evidence" value="ECO:0007669"/>
    <property type="project" value="InterPro"/>
</dbReference>
<dbReference type="GO" id="GO:0016020">
    <property type="term" value="C:membrane"/>
    <property type="evidence" value="ECO:0007669"/>
    <property type="project" value="InterPro"/>
</dbReference>
<geneLocation type="plasmid" evidence="6 7">
    <name>pACMV4</name>
</geneLocation>
<dbReference type="SUPFAM" id="SSF52540">
    <property type="entry name" value="P-loop containing nucleoside triphosphate hydrolases"/>
    <property type="match status" value="1"/>
</dbReference>
<dbReference type="Gene3D" id="3.40.50.300">
    <property type="entry name" value="P-loop containing nucleotide triphosphate hydrolases"/>
    <property type="match status" value="1"/>
</dbReference>
<dbReference type="KEGG" id="amv:ACMV_P4_00210"/>
<dbReference type="AlphaFoldDB" id="F0J814"/>
<protein>
    <submittedName>
        <fullName evidence="6">O-antigen ABC transporter ATP-binding protein</fullName>
    </submittedName>
</protein>
<keyword evidence="3" id="KW-0547">Nucleotide-binding</keyword>
<dbReference type="InterPro" id="IPR015860">
    <property type="entry name" value="ABC_transpr_TagH-like"/>
</dbReference>
<evidence type="ECO:0000259" key="5">
    <source>
        <dbReference type="PROSITE" id="PS50893"/>
    </source>
</evidence>